<accession>A0A8S2AHT6</accession>
<sequence length="155" mass="17529">MKGFTLEDATGLTVNGDIDIDYVFAGSLSSNWQAPSIPDEELVAKHIMKCDDDTFVRVDASTPGEKEEPEQNGQRKSIHLLPMFLVLYGPVVQNGRREHGDVGTVQQQRQVCGLCAQDQLLPVWLHREDYLRAHYQSPRQMICLWDKLVLTGKPH</sequence>
<organism evidence="1 2">
    <name type="scientific">Arabidopsis arenosa</name>
    <name type="common">Sand rock-cress</name>
    <name type="synonym">Cardaminopsis arenosa</name>
    <dbReference type="NCBI Taxonomy" id="38785"/>
    <lineage>
        <taxon>Eukaryota</taxon>
        <taxon>Viridiplantae</taxon>
        <taxon>Streptophyta</taxon>
        <taxon>Embryophyta</taxon>
        <taxon>Tracheophyta</taxon>
        <taxon>Spermatophyta</taxon>
        <taxon>Magnoliopsida</taxon>
        <taxon>eudicotyledons</taxon>
        <taxon>Gunneridae</taxon>
        <taxon>Pentapetalae</taxon>
        <taxon>rosids</taxon>
        <taxon>malvids</taxon>
        <taxon>Brassicales</taxon>
        <taxon>Brassicaceae</taxon>
        <taxon>Camelineae</taxon>
        <taxon>Arabidopsis</taxon>
    </lineage>
</organism>
<protein>
    <recommendedName>
        <fullName evidence="3">Hexosyltransferase</fullName>
    </recommendedName>
</protein>
<name>A0A8S2AHT6_ARAAE</name>
<evidence type="ECO:0000313" key="1">
    <source>
        <dbReference type="EMBL" id="CAE6075418.1"/>
    </source>
</evidence>
<proteinExistence type="predicted"/>
<dbReference type="Proteomes" id="UP000682877">
    <property type="component" value="Chromosome 5"/>
</dbReference>
<dbReference type="AlphaFoldDB" id="A0A8S2AHT6"/>
<reference evidence="1" key="1">
    <citation type="submission" date="2021-01" db="EMBL/GenBank/DDBJ databases">
        <authorList>
            <person name="Bezrukov I."/>
        </authorList>
    </citation>
    <scope>NUCLEOTIDE SEQUENCE</scope>
</reference>
<evidence type="ECO:0008006" key="3">
    <source>
        <dbReference type="Google" id="ProtNLM"/>
    </source>
</evidence>
<keyword evidence="2" id="KW-1185">Reference proteome</keyword>
<gene>
    <name evidence="1" type="ORF">AARE701A_LOCUS12810</name>
</gene>
<evidence type="ECO:0000313" key="2">
    <source>
        <dbReference type="Proteomes" id="UP000682877"/>
    </source>
</evidence>
<dbReference type="EMBL" id="LR999455">
    <property type="protein sequence ID" value="CAE6075418.1"/>
    <property type="molecule type" value="Genomic_DNA"/>
</dbReference>